<dbReference type="Proteomes" id="UP000419743">
    <property type="component" value="Unassembled WGS sequence"/>
</dbReference>
<keyword evidence="4" id="KW-0732">Signal</keyword>
<dbReference type="PANTHER" id="PTHR43649">
    <property type="entry name" value="ARABINOSE-BINDING PROTEIN-RELATED"/>
    <property type="match status" value="1"/>
</dbReference>
<dbReference type="SUPFAM" id="SSF53850">
    <property type="entry name" value="Periplasmic binding protein-like II"/>
    <property type="match status" value="1"/>
</dbReference>
<evidence type="ECO:0000256" key="1">
    <source>
        <dbReference type="ARBA" id="ARBA00004196"/>
    </source>
</evidence>
<keyword evidence="3" id="KW-0813">Transport</keyword>
<gene>
    <name evidence="5" type="primary">lipO_10</name>
    <name evidence="5" type="ORF">HALOF300_02972</name>
</gene>
<sequence>MSQAPIHVPLTRRGFLTVAGVTSAGVALASCSSGGGGGNRPDPGDAVELELPTYVAPPEIPGGLVSEVEGMPTIYTQPIAEYADSVTEVPLSGGEVTTFQVLWGAPPQDIPANEYWVSLNERLGGEFKPTLVAFDTYNEKMATTIASGEIPDLSFVQDTNAVAAQAIGDGVFADLSEVLAGDGILQWPNLANVATNAWSASAKNGHIFGVPNEDPYLTNFPAIRYDLMTAAGYDAIPDDADGYLQMMSDIAALGSVNGKQHWGIAAFDGKAQSYVEWMFRAGTTWQLDDAGKVVNIIETDAYADVLAFHNSMWNAGVYHPDALALATQGNQAAELFTNGQVALTVDSFNGFFGAGIFRDTVDITPGAAPGLFVPPAFDGGDLLIQRNDGYWGMVAISAKAAEDPERLAELLNVINYWRAPDGSTEALFIHTGVEGYNFEFGPDNEILSLDDETANADRAALQWLGAFKSPSFNIPANALEFVDNFRECVEVLTAATVPSPVVGIYNEPSVENGSRMSEVDTDYRGGIVSGRMDLSAIEEYREAWRSAGGDAVRDAYQAALDEA</sequence>
<evidence type="ECO:0000313" key="5">
    <source>
        <dbReference type="EMBL" id="VZO38091.1"/>
    </source>
</evidence>
<dbReference type="EMBL" id="CACRYJ010000044">
    <property type="protein sequence ID" value="VZO38091.1"/>
    <property type="molecule type" value="Genomic_DNA"/>
</dbReference>
<dbReference type="RefSeq" id="WP_156741682.1">
    <property type="nucleotide sequence ID" value="NZ_CACRYJ010000044.1"/>
</dbReference>
<evidence type="ECO:0000313" key="6">
    <source>
        <dbReference type="Proteomes" id="UP000419743"/>
    </source>
</evidence>
<comment type="subcellular location">
    <subcellularLocation>
        <location evidence="1">Cell envelope</location>
    </subcellularLocation>
</comment>
<protein>
    <submittedName>
        <fullName evidence="5">Lipoprotein LipO</fullName>
    </submittedName>
</protein>
<evidence type="ECO:0000256" key="4">
    <source>
        <dbReference type="ARBA" id="ARBA00022729"/>
    </source>
</evidence>
<dbReference type="InterPro" id="IPR050490">
    <property type="entry name" value="Bact_solute-bd_prot1"/>
</dbReference>
<reference evidence="5 6" key="1">
    <citation type="submission" date="2019-11" db="EMBL/GenBank/DDBJ databases">
        <authorList>
            <person name="Criscuolo A."/>
        </authorList>
    </citation>
    <scope>NUCLEOTIDE SEQUENCE [LARGE SCALE GENOMIC DNA]</scope>
    <source>
        <strain evidence="5">CIP111667</strain>
    </source>
</reference>
<dbReference type="PROSITE" id="PS51318">
    <property type="entry name" value="TAT"/>
    <property type="match status" value="1"/>
</dbReference>
<evidence type="ECO:0000256" key="3">
    <source>
        <dbReference type="ARBA" id="ARBA00022448"/>
    </source>
</evidence>
<dbReference type="GO" id="GO:0030313">
    <property type="term" value="C:cell envelope"/>
    <property type="evidence" value="ECO:0007669"/>
    <property type="project" value="UniProtKB-SubCell"/>
</dbReference>
<dbReference type="AlphaFoldDB" id="A0A7M4DLF5"/>
<keyword evidence="6" id="KW-1185">Reference proteome</keyword>
<dbReference type="InterPro" id="IPR006059">
    <property type="entry name" value="SBP"/>
</dbReference>
<dbReference type="Gene3D" id="3.40.190.10">
    <property type="entry name" value="Periplasmic binding protein-like II"/>
    <property type="match status" value="2"/>
</dbReference>
<accession>A0A7M4DLF5</accession>
<evidence type="ECO:0000256" key="2">
    <source>
        <dbReference type="ARBA" id="ARBA00008520"/>
    </source>
</evidence>
<name>A0A7M4DLF5_9MICO</name>
<dbReference type="InterPro" id="IPR006311">
    <property type="entry name" value="TAT_signal"/>
</dbReference>
<dbReference type="PANTHER" id="PTHR43649:SF31">
    <property type="entry name" value="SN-GLYCEROL-3-PHOSPHATE-BINDING PERIPLASMIC PROTEIN UGPB"/>
    <property type="match status" value="1"/>
</dbReference>
<dbReference type="Pfam" id="PF13416">
    <property type="entry name" value="SBP_bac_8"/>
    <property type="match status" value="1"/>
</dbReference>
<comment type="caution">
    <text evidence="5">The sequence shown here is derived from an EMBL/GenBank/DDBJ whole genome shotgun (WGS) entry which is preliminary data.</text>
</comment>
<keyword evidence="5" id="KW-0449">Lipoprotein</keyword>
<proteinExistence type="inferred from homology"/>
<organism evidence="5 6">
    <name type="scientific">Occultella aeris</name>
    <dbReference type="NCBI Taxonomy" id="2761496"/>
    <lineage>
        <taxon>Bacteria</taxon>
        <taxon>Bacillati</taxon>
        <taxon>Actinomycetota</taxon>
        <taxon>Actinomycetes</taxon>
        <taxon>Micrococcales</taxon>
        <taxon>Ruaniaceae</taxon>
        <taxon>Occultella</taxon>
    </lineage>
</organism>
<comment type="similarity">
    <text evidence="2">Belongs to the bacterial solute-binding protein 1 family.</text>
</comment>